<dbReference type="InterPro" id="IPR003593">
    <property type="entry name" value="AAA+_ATPase"/>
</dbReference>
<dbReference type="AlphaFoldDB" id="A0A1M7SH39"/>
<evidence type="ECO:0000313" key="5">
    <source>
        <dbReference type="EMBL" id="SHN57806.1"/>
    </source>
</evidence>
<evidence type="ECO:0000256" key="3">
    <source>
        <dbReference type="ARBA" id="ARBA00022840"/>
    </source>
</evidence>
<proteinExistence type="predicted"/>
<accession>A0A1M7SH39</accession>
<dbReference type="CDD" id="cd03255">
    <property type="entry name" value="ABC_MJ0796_LolCDE_FtsE"/>
    <property type="match status" value="1"/>
</dbReference>
<dbReference type="GO" id="GO:0005886">
    <property type="term" value="C:plasma membrane"/>
    <property type="evidence" value="ECO:0007669"/>
    <property type="project" value="TreeGrafter"/>
</dbReference>
<keyword evidence="6" id="KW-1185">Reference proteome</keyword>
<dbReference type="STRING" id="1189325.SAMN04488119_103101"/>
<gene>
    <name evidence="5" type="ORF">SAMN05216200_102408</name>
</gene>
<organism evidence="5 6">
    <name type="scientific">Oceanicella actignis</name>
    <dbReference type="NCBI Taxonomy" id="1189325"/>
    <lineage>
        <taxon>Bacteria</taxon>
        <taxon>Pseudomonadati</taxon>
        <taxon>Pseudomonadota</taxon>
        <taxon>Alphaproteobacteria</taxon>
        <taxon>Rhodobacterales</taxon>
        <taxon>Paracoccaceae</taxon>
        <taxon>Oceanicella</taxon>
    </lineage>
</organism>
<name>A0A1M7SH39_9RHOB</name>
<evidence type="ECO:0000256" key="1">
    <source>
        <dbReference type="ARBA" id="ARBA00022448"/>
    </source>
</evidence>
<dbReference type="PROSITE" id="PS50893">
    <property type="entry name" value="ABC_TRANSPORTER_2"/>
    <property type="match status" value="1"/>
</dbReference>
<keyword evidence="1" id="KW-0813">Transport</keyword>
<dbReference type="GO" id="GO:0005524">
    <property type="term" value="F:ATP binding"/>
    <property type="evidence" value="ECO:0007669"/>
    <property type="project" value="UniProtKB-KW"/>
</dbReference>
<dbReference type="InterPro" id="IPR017871">
    <property type="entry name" value="ABC_transporter-like_CS"/>
</dbReference>
<dbReference type="SUPFAM" id="SSF52540">
    <property type="entry name" value="P-loop containing nucleoside triphosphate hydrolases"/>
    <property type="match status" value="1"/>
</dbReference>
<dbReference type="Pfam" id="PF00005">
    <property type="entry name" value="ABC_tran"/>
    <property type="match status" value="1"/>
</dbReference>
<dbReference type="InterPro" id="IPR015854">
    <property type="entry name" value="ABC_transpr_LolD-like"/>
</dbReference>
<keyword evidence="2" id="KW-0547">Nucleotide-binding</keyword>
<dbReference type="PANTHER" id="PTHR24220:SF659">
    <property type="entry name" value="TRANSPORTER, PUTATIVE-RELATED"/>
    <property type="match status" value="1"/>
</dbReference>
<dbReference type="InterPro" id="IPR017911">
    <property type="entry name" value="MacB-like_ATP-bd"/>
</dbReference>
<dbReference type="GO" id="GO:0016887">
    <property type="term" value="F:ATP hydrolysis activity"/>
    <property type="evidence" value="ECO:0007669"/>
    <property type="project" value="InterPro"/>
</dbReference>
<keyword evidence="3 5" id="KW-0067">ATP-binding</keyword>
<dbReference type="Proteomes" id="UP000184066">
    <property type="component" value="Unassembled WGS sequence"/>
</dbReference>
<dbReference type="PANTHER" id="PTHR24220">
    <property type="entry name" value="IMPORT ATP-BINDING PROTEIN"/>
    <property type="match status" value="1"/>
</dbReference>
<dbReference type="GO" id="GO:0022857">
    <property type="term" value="F:transmembrane transporter activity"/>
    <property type="evidence" value="ECO:0007669"/>
    <property type="project" value="TreeGrafter"/>
</dbReference>
<dbReference type="RefSeq" id="WP_072746453.1">
    <property type="nucleotide sequence ID" value="NZ_FOHL01000003.1"/>
</dbReference>
<evidence type="ECO:0000259" key="4">
    <source>
        <dbReference type="PROSITE" id="PS50893"/>
    </source>
</evidence>
<sequence>MLSVTDLRKTYPAPDRPVEALRGASLEIGAGEAVALTGESGSGKSTLLHIIAGLDEADSGSVRVDGREMSGLSDGARARLRRARIGLVFQQLNLIPSLNVWDNLTFQARLAGREDRAFARALLGRLGLEGLERRYPEELSGGQQQRVAIGRALAHRPALVLADEPTGSLDEAAADRALDLLLELTRDAGAALLMATHSLRLAARLDRRLHLSGGVLREAACGGAGRAAGMSAAGGGG</sequence>
<dbReference type="InterPro" id="IPR003439">
    <property type="entry name" value="ABC_transporter-like_ATP-bd"/>
</dbReference>
<dbReference type="PROSITE" id="PS00211">
    <property type="entry name" value="ABC_TRANSPORTER_1"/>
    <property type="match status" value="1"/>
</dbReference>
<evidence type="ECO:0000256" key="2">
    <source>
        <dbReference type="ARBA" id="ARBA00022741"/>
    </source>
</evidence>
<evidence type="ECO:0000313" key="6">
    <source>
        <dbReference type="Proteomes" id="UP000184066"/>
    </source>
</evidence>
<dbReference type="OrthoDB" id="9787227at2"/>
<protein>
    <submittedName>
        <fullName evidence="5">Putative ABC transport system ATP-binding protein</fullName>
    </submittedName>
</protein>
<dbReference type="SMART" id="SM00382">
    <property type="entry name" value="AAA"/>
    <property type="match status" value="1"/>
</dbReference>
<dbReference type="Gene3D" id="3.40.50.300">
    <property type="entry name" value="P-loop containing nucleotide triphosphate hydrolases"/>
    <property type="match status" value="1"/>
</dbReference>
<dbReference type="EMBL" id="FRDL01000002">
    <property type="protein sequence ID" value="SHN57806.1"/>
    <property type="molecule type" value="Genomic_DNA"/>
</dbReference>
<reference evidence="5 6" key="1">
    <citation type="submission" date="2016-12" db="EMBL/GenBank/DDBJ databases">
        <authorList>
            <person name="Song W.-J."/>
            <person name="Kurnit D.M."/>
        </authorList>
    </citation>
    <scope>NUCLEOTIDE SEQUENCE [LARGE SCALE GENOMIC DNA]</scope>
    <source>
        <strain evidence="5 6">CGMCC 1.10808</strain>
    </source>
</reference>
<dbReference type="InterPro" id="IPR027417">
    <property type="entry name" value="P-loop_NTPase"/>
</dbReference>
<feature type="domain" description="ABC transporter" evidence="4">
    <location>
        <begin position="2"/>
        <end position="236"/>
    </location>
</feature>